<gene>
    <name evidence="1" type="ORF">I6U51_21995</name>
</gene>
<dbReference type="EMBL" id="JAEEGB010000041">
    <property type="protein sequence ID" value="MBI6875349.1"/>
    <property type="molecule type" value="Genomic_DNA"/>
</dbReference>
<evidence type="ECO:0000313" key="1">
    <source>
        <dbReference type="EMBL" id="MBI6875349.1"/>
    </source>
</evidence>
<sequence length="148" mass="18060">MNYEEYEENLLLFNKLFEEGFNRPNLKTEKFIQLWHDVDLLIGREALSGPFYHVDMYYNCDYVFEGSHEHFKEIRSCEDFLNWCLSIIKYYKSKIKQVHAINAIEEKDKQILLLQAEVMEKLSFMVYDIQKDRWKFIKKPYSDNISQY</sequence>
<dbReference type="AlphaFoldDB" id="A0A934I1Z4"/>
<dbReference type="RefSeq" id="WP_211144701.1">
    <property type="nucleotide sequence ID" value="NZ_JAEEGB010000041.1"/>
</dbReference>
<protein>
    <submittedName>
        <fullName evidence="1">Uncharacterized protein</fullName>
    </submittedName>
</protein>
<reference evidence="1" key="1">
    <citation type="submission" date="2020-12" db="EMBL/GenBank/DDBJ databases">
        <title>Clostridium thailandense sp. nov., a novel acetogenic bacterium isolated from peat land soil in Thailand.</title>
        <authorList>
            <person name="Chaikitkaew S."/>
            <person name="Birkeland N.K."/>
        </authorList>
    </citation>
    <scope>NUCLEOTIDE SEQUENCE</scope>
    <source>
        <strain evidence="1">DSM 17425</strain>
    </source>
</reference>
<comment type="caution">
    <text evidence="1">The sequence shown here is derived from an EMBL/GenBank/DDBJ whole genome shotgun (WGS) entry which is preliminary data.</text>
</comment>
<proteinExistence type="predicted"/>
<organism evidence="1 2">
    <name type="scientific">Clostridium aciditolerans</name>
    <dbReference type="NCBI Taxonomy" id="339861"/>
    <lineage>
        <taxon>Bacteria</taxon>
        <taxon>Bacillati</taxon>
        <taxon>Bacillota</taxon>
        <taxon>Clostridia</taxon>
        <taxon>Eubacteriales</taxon>
        <taxon>Clostridiaceae</taxon>
        <taxon>Clostridium</taxon>
    </lineage>
</organism>
<dbReference type="Proteomes" id="UP000622687">
    <property type="component" value="Unassembled WGS sequence"/>
</dbReference>
<keyword evidence="2" id="KW-1185">Reference proteome</keyword>
<accession>A0A934I1Z4</accession>
<evidence type="ECO:0000313" key="2">
    <source>
        <dbReference type="Proteomes" id="UP000622687"/>
    </source>
</evidence>
<name>A0A934I1Z4_9CLOT</name>